<dbReference type="EMBL" id="MAYW01000002">
    <property type="protein sequence ID" value="ODS34737.1"/>
    <property type="molecule type" value="Genomic_DNA"/>
</dbReference>
<name>A0A1E3XGI2_9BACT</name>
<protein>
    <submittedName>
        <fullName evidence="1">Uncharacterized protein</fullName>
    </submittedName>
</protein>
<dbReference type="AlphaFoldDB" id="A0A1E3XGI2"/>
<evidence type="ECO:0000313" key="2">
    <source>
        <dbReference type="Proteomes" id="UP000094056"/>
    </source>
</evidence>
<organism evidence="1 2">
    <name type="scientific">Candidatus Scalindua rubra</name>
    <dbReference type="NCBI Taxonomy" id="1872076"/>
    <lineage>
        <taxon>Bacteria</taxon>
        <taxon>Pseudomonadati</taxon>
        <taxon>Planctomycetota</taxon>
        <taxon>Candidatus Brocadiia</taxon>
        <taxon>Candidatus Brocadiales</taxon>
        <taxon>Candidatus Scalinduaceae</taxon>
        <taxon>Candidatus Scalindua</taxon>
    </lineage>
</organism>
<gene>
    <name evidence="1" type="ORF">SCARUB_00173</name>
</gene>
<evidence type="ECO:0000313" key="1">
    <source>
        <dbReference type="EMBL" id="ODS34737.1"/>
    </source>
</evidence>
<comment type="caution">
    <text evidence="1">The sequence shown here is derived from an EMBL/GenBank/DDBJ whole genome shotgun (WGS) entry which is preliminary data.</text>
</comment>
<sequence length="33" mass="4056">MKLPNVQNAVWFIDDDENYPRFVTAYPLERREK</sequence>
<accession>A0A1E3XGI2</accession>
<dbReference type="Proteomes" id="UP000094056">
    <property type="component" value="Unassembled WGS sequence"/>
</dbReference>
<reference evidence="1 2" key="1">
    <citation type="submission" date="2016-07" db="EMBL/GenBank/DDBJ databases">
        <title>Draft genome of Scalindua rubra, obtained from a brine-seawater interface in the Red Sea, sheds light on salt adaptation in anammox bacteria.</title>
        <authorList>
            <person name="Speth D.R."/>
            <person name="Lagkouvardos I."/>
            <person name="Wang Y."/>
            <person name="Qian P.-Y."/>
            <person name="Dutilh B.E."/>
            <person name="Jetten M.S."/>
        </authorList>
    </citation>
    <scope>NUCLEOTIDE SEQUENCE [LARGE SCALE GENOMIC DNA]</scope>
    <source>
        <strain evidence="1">BSI-1</strain>
    </source>
</reference>
<proteinExistence type="predicted"/>